<dbReference type="EMBL" id="BGZK01000181">
    <property type="protein sequence ID" value="GBP26505.1"/>
    <property type="molecule type" value="Genomic_DNA"/>
</dbReference>
<name>A0A4C1UJB2_EUMVA</name>
<keyword evidence="2" id="KW-1185">Reference proteome</keyword>
<comment type="caution">
    <text evidence="1">The sequence shown here is derived from an EMBL/GenBank/DDBJ whole genome shotgun (WGS) entry which is preliminary data.</text>
</comment>
<proteinExistence type="predicted"/>
<gene>
    <name evidence="1" type="ORF">EVAR_86007_1</name>
</gene>
<reference evidence="1 2" key="1">
    <citation type="journal article" date="2019" name="Commun. Biol.">
        <title>The bagworm genome reveals a unique fibroin gene that provides high tensile strength.</title>
        <authorList>
            <person name="Kono N."/>
            <person name="Nakamura H."/>
            <person name="Ohtoshi R."/>
            <person name="Tomita M."/>
            <person name="Numata K."/>
            <person name="Arakawa K."/>
        </authorList>
    </citation>
    <scope>NUCLEOTIDE SEQUENCE [LARGE SCALE GENOMIC DNA]</scope>
</reference>
<organism evidence="1 2">
    <name type="scientific">Eumeta variegata</name>
    <name type="common">Bagworm moth</name>
    <name type="synonym">Eumeta japonica</name>
    <dbReference type="NCBI Taxonomy" id="151549"/>
    <lineage>
        <taxon>Eukaryota</taxon>
        <taxon>Metazoa</taxon>
        <taxon>Ecdysozoa</taxon>
        <taxon>Arthropoda</taxon>
        <taxon>Hexapoda</taxon>
        <taxon>Insecta</taxon>
        <taxon>Pterygota</taxon>
        <taxon>Neoptera</taxon>
        <taxon>Endopterygota</taxon>
        <taxon>Lepidoptera</taxon>
        <taxon>Glossata</taxon>
        <taxon>Ditrysia</taxon>
        <taxon>Tineoidea</taxon>
        <taxon>Psychidae</taxon>
        <taxon>Oiketicinae</taxon>
        <taxon>Eumeta</taxon>
    </lineage>
</organism>
<sequence length="136" mass="15463">MKEFILCYAGEAADGELVKFNFRLSLRGPEGEIGGREDYRNSEKNYYSTRQYIFRFLARKTLGAATASRTRATHGRRVATEARGPPRRFGIFKYRTLRADIEALSAIDIYKKIAPRAPRGDTRGLMYGRTPLLVHG</sequence>
<dbReference type="Proteomes" id="UP000299102">
    <property type="component" value="Unassembled WGS sequence"/>
</dbReference>
<protein>
    <submittedName>
        <fullName evidence="1">Uncharacterized protein</fullName>
    </submittedName>
</protein>
<accession>A0A4C1UJB2</accession>
<evidence type="ECO:0000313" key="2">
    <source>
        <dbReference type="Proteomes" id="UP000299102"/>
    </source>
</evidence>
<evidence type="ECO:0000313" key="1">
    <source>
        <dbReference type="EMBL" id="GBP26505.1"/>
    </source>
</evidence>
<dbReference type="AlphaFoldDB" id="A0A4C1UJB2"/>